<evidence type="ECO:0000313" key="4">
    <source>
        <dbReference type="EMBL" id="MBB6435137.1"/>
    </source>
</evidence>
<reference evidence="4 5" key="1">
    <citation type="submission" date="2020-08" db="EMBL/GenBank/DDBJ databases">
        <title>Genomic Encyclopedia of Type Strains, Phase IV (KMG-IV): sequencing the most valuable type-strain genomes for metagenomic binning, comparative biology and taxonomic classification.</title>
        <authorList>
            <person name="Goeker M."/>
        </authorList>
    </citation>
    <scope>NUCLEOTIDE SEQUENCE [LARGE SCALE GENOMIC DNA]</scope>
    <source>
        <strain evidence="4 5">DSM 40141</strain>
    </source>
</reference>
<accession>A0A7X0HCK6</accession>
<sequence length="159" mass="17640">MDLVRGGGGGAEFVLRRAVDGDAEAAAEVYLRSYGAALPGVRRAHDDDEVRAWFRHVVVPECETWVAEDAAGALVGVMVLDAAGIDQLYLAPERRGCGLGDLFVAKAKQLRPEGLELWTFQVNESARRFYLRHGFTEAERTDGSRNEERKPDVRLVWKP</sequence>
<gene>
    <name evidence="4" type="ORF">HNQ79_001588</name>
</gene>
<dbReference type="InterPro" id="IPR000182">
    <property type="entry name" value="GNAT_dom"/>
</dbReference>
<organism evidence="4 5">
    <name type="scientific">Streptomyces candidus</name>
    <dbReference type="NCBI Taxonomy" id="67283"/>
    <lineage>
        <taxon>Bacteria</taxon>
        <taxon>Bacillati</taxon>
        <taxon>Actinomycetota</taxon>
        <taxon>Actinomycetes</taxon>
        <taxon>Kitasatosporales</taxon>
        <taxon>Streptomycetaceae</taxon>
        <taxon>Streptomyces</taxon>
    </lineage>
</organism>
<proteinExistence type="predicted"/>
<dbReference type="InterPro" id="IPR016181">
    <property type="entry name" value="Acyl_CoA_acyltransferase"/>
</dbReference>
<dbReference type="InterPro" id="IPR050832">
    <property type="entry name" value="Bact_Acetyltransf"/>
</dbReference>
<dbReference type="GO" id="GO:0016747">
    <property type="term" value="F:acyltransferase activity, transferring groups other than amino-acyl groups"/>
    <property type="evidence" value="ECO:0007669"/>
    <property type="project" value="InterPro"/>
</dbReference>
<evidence type="ECO:0000259" key="3">
    <source>
        <dbReference type="PROSITE" id="PS51186"/>
    </source>
</evidence>
<feature type="domain" description="N-acetyltransferase" evidence="3">
    <location>
        <begin position="13"/>
        <end position="159"/>
    </location>
</feature>
<dbReference type="PROSITE" id="PS51186">
    <property type="entry name" value="GNAT"/>
    <property type="match status" value="1"/>
</dbReference>
<dbReference type="EMBL" id="JACHEM010000003">
    <property type="protein sequence ID" value="MBB6435137.1"/>
    <property type="molecule type" value="Genomic_DNA"/>
</dbReference>
<dbReference type="RefSeq" id="WP_229923327.1">
    <property type="nucleotide sequence ID" value="NZ_BNBN01000004.1"/>
</dbReference>
<dbReference type="Pfam" id="PF13508">
    <property type="entry name" value="Acetyltransf_7"/>
    <property type="match status" value="1"/>
</dbReference>
<evidence type="ECO:0000256" key="1">
    <source>
        <dbReference type="ARBA" id="ARBA00022679"/>
    </source>
</evidence>
<keyword evidence="5" id="KW-1185">Reference proteome</keyword>
<comment type="caution">
    <text evidence="4">The sequence shown here is derived from an EMBL/GenBank/DDBJ whole genome shotgun (WGS) entry which is preliminary data.</text>
</comment>
<dbReference type="AlphaFoldDB" id="A0A7X0HCK6"/>
<protein>
    <submittedName>
        <fullName evidence="4">GNAT superfamily N-acetyltransferase</fullName>
    </submittedName>
</protein>
<keyword evidence="1 4" id="KW-0808">Transferase</keyword>
<name>A0A7X0HCK6_9ACTN</name>
<dbReference type="PANTHER" id="PTHR43877">
    <property type="entry name" value="AMINOALKYLPHOSPHONATE N-ACETYLTRANSFERASE-RELATED-RELATED"/>
    <property type="match status" value="1"/>
</dbReference>
<evidence type="ECO:0000313" key="5">
    <source>
        <dbReference type="Proteomes" id="UP000540423"/>
    </source>
</evidence>
<dbReference type="SUPFAM" id="SSF55729">
    <property type="entry name" value="Acyl-CoA N-acyltransferases (Nat)"/>
    <property type="match status" value="1"/>
</dbReference>
<keyword evidence="2" id="KW-0012">Acyltransferase</keyword>
<evidence type="ECO:0000256" key="2">
    <source>
        <dbReference type="ARBA" id="ARBA00023315"/>
    </source>
</evidence>
<dbReference type="Gene3D" id="3.40.630.30">
    <property type="match status" value="1"/>
</dbReference>
<dbReference type="Proteomes" id="UP000540423">
    <property type="component" value="Unassembled WGS sequence"/>
</dbReference>